<organism evidence="1 2">
    <name type="scientific">Eumeta variegata</name>
    <name type="common">Bagworm moth</name>
    <name type="synonym">Eumeta japonica</name>
    <dbReference type="NCBI Taxonomy" id="151549"/>
    <lineage>
        <taxon>Eukaryota</taxon>
        <taxon>Metazoa</taxon>
        <taxon>Ecdysozoa</taxon>
        <taxon>Arthropoda</taxon>
        <taxon>Hexapoda</taxon>
        <taxon>Insecta</taxon>
        <taxon>Pterygota</taxon>
        <taxon>Neoptera</taxon>
        <taxon>Endopterygota</taxon>
        <taxon>Lepidoptera</taxon>
        <taxon>Glossata</taxon>
        <taxon>Ditrysia</taxon>
        <taxon>Tineoidea</taxon>
        <taxon>Psychidae</taxon>
        <taxon>Oiketicinae</taxon>
        <taxon>Eumeta</taxon>
    </lineage>
</organism>
<accession>A0A4C1TPX6</accession>
<evidence type="ECO:0000313" key="2">
    <source>
        <dbReference type="Proteomes" id="UP000299102"/>
    </source>
</evidence>
<comment type="caution">
    <text evidence="1">The sequence shown here is derived from an EMBL/GenBank/DDBJ whole genome shotgun (WGS) entry which is preliminary data.</text>
</comment>
<keyword evidence="2" id="KW-1185">Reference proteome</keyword>
<sequence>MTGRERLGIGKIKANKKFEVSPFYLTIGPAEPQEAGITIDTSKGQERTRRCRRGVRVKAHGRPRVRAKSMWASAGVSELLRECIINCQEITSLCYQGSIAWTSHLCDRNQRLGMNSERSSGSVVNTVRSSPDLETLVARARSRKGTHAHTLALTTLPRTPARARLWLNPVKVD</sequence>
<reference evidence="1 2" key="1">
    <citation type="journal article" date="2019" name="Commun. Biol.">
        <title>The bagworm genome reveals a unique fibroin gene that provides high tensile strength.</title>
        <authorList>
            <person name="Kono N."/>
            <person name="Nakamura H."/>
            <person name="Ohtoshi R."/>
            <person name="Tomita M."/>
            <person name="Numata K."/>
            <person name="Arakawa K."/>
        </authorList>
    </citation>
    <scope>NUCLEOTIDE SEQUENCE [LARGE SCALE GENOMIC DNA]</scope>
</reference>
<dbReference type="EMBL" id="BGZK01000076">
    <property type="protein sequence ID" value="GBP16032.1"/>
    <property type="molecule type" value="Genomic_DNA"/>
</dbReference>
<dbReference type="AlphaFoldDB" id="A0A4C1TPX6"/>
<proteinExistence type="predicted"/>
<name>A0A4C1TPX6_EUMVA</name>
<protein>
    <submittedName>
        <fullName evidence="1">Uncharacterized protein</fullName>
    </submittedName>
</protein>
<dbReference type="Proteomes" id="UP000299102">
    <property type="component" value="Unassembled WGS sequence"/>
</dbReference>
<evidence type="ECO:0000313" key="1">
    <source>
        <dbReference type="EMBL" id="GBP16032.1"/>
    </source>
</evidence>
<gene>
    <name evidence="1" type="ORF">EVAR_94374_1</name>
</gene>